<dbReference type="Proteomes" id="UP001165060">
    <property type="component" value="Unassembled WGS sequence"/>
</dbReference>
<sequence>MTNVIVLGHLGTDELAGSAFATIVTSMSAIILWQGFGDALITLTSQAIGAGNPKLAGVWLQTSILAITLGALPVGLCWWYTEDILRLTGDNGPGEAVIHFSGLYARWSLIWLIPDAWFGAFSQWLNGQQLVKPTIPITLAFAVYNVGVNYVMVHGAFGFAGLGFIGCPIATATTKILRGIALVYYICHVRKLHEPCWTPLSMSSFSPSRLYRFMAQALPAATVGLVEQAQFVFITLLVGEIGANELAAHTGMLNVFQVVTCTMYGLSDAGASTVGMLLGKGRPTAAKRAGLVLLSCMLAMGVVVAFLFVVLHSETGKIFSKNDAVVDLASKLSIILSICYVMLALTFSCFGILQGQGRPYIAAISMFFGLWGISVPLAWLFGLHESKGLVGVWWGLCVGYSCMTLIMISFVVRSDWPVLSVAAQKRSEAKAEVGEGGGGGGGGEV</sequence>
<keyword evidence="4" id="KW-1185">Reference proteome</keyword>
<evidence type="ECO:0000313" key="3">
    <source>
        <dbReference type="EMBL" id="GMI26623.1"/>
    </source>
</evidence>
<comment type="caution">
    <text evidence="3">The sequence shown here is derived from an EMBL/GenBank/DDBJ whole genome shotgun (WGS) entry which is preliminary data.</text>
</comment>
<gene>
    <name evidence="3" type="ORF">TeGR_g54</name>
</gene>
<accession>A0ABQ6MIR1</accession>
<keyword evidence="2" id="KW-1133">Transmembrane helix</keyword>
<feature type="transmembrane region" description="Helical" evidence="2">
    <location>
        <begin position="20"/>
        <end position="43"/>
    </location>
</feature>
<dbReference type="Pfam" id="PF01554">
    <property type="entry name" value="MatE"/>
    <property type="match status" value="2"/>
</dbReference>
<feature type="transmembrane region" description="Helical" evidence="2">
    <location>
        <begin position="55"/>
        <end position="81"/>
    </location>
</feature>
<dbReference type="EMBL" id="BRYB01002857">
    <property type="protein sequence ID" value="GMI26623.1"/>
    <property type="molecule type" value="Genomic_DNA"/>
</dbReference>
<evidence type="ECO:0000256" key="2">
    <source>
        <dbReference type="SAM" id="Phobius"/>
    </source>
</evidence>
<keyword evidence="2" id="KW-0812">Transmembrane</keyword>
<dbReference type="PANTHER" id="PTHR11206">
    <property type="entry name" value="MULTIDRUG RESISTANCE PROTEIN"/>
    <property type="match status" value="1"/>
</dbReference>
<feature type="transmembrane region" description="Helical" evidence="2">
    <location>
        <begin position="393"/>
        <end position="412"/>
    </location>
</feature>
<dbReference type="InterPro" id="IPR002528">
    <property type="entry name" value="MATE_fam"/>
</dbReference>
<organism evidence="3 4">
    <name type="scientific">Tetraparma gracilis</name>
    <dbReference type="NCBI Taxonomy" id="2962635"/>
    <lineage>
        <taxon>Eukaryota</taxon>
        <taxon>Sar</taxon>
        <taxon>Stramenopiles</taxon>
        <taxon>Ochrophyta</taxon>
        <taxon>Bolidophyceae</taxon>
        <taxon>Parmales</taxon>
        <taxon>Triparmaceae</taxon>
        <taxon>Tetraparma</taxon>
    </lineage>
</organism>
<evidence type="ECO:0000313" key="4">
    <source>
        <dbReference type="Proteomes" id="UP001165060"/>
    </source>
</evidence>
<comment type="similarity">
    <text evidence="1">Belongs to the multi antimicrobial extrusion (MATE) (TC 2.A.66.1) family.</text>
</comment>
<name>A0ABQ6MIR1_9STRA</name>
<proteinExistence type="inferred from homology"/>
<feature type="transmembrane region" description="Helical" evidence="2">
    <location>
        <begin position="332"/>
        <end position="353"/>
    </location>
</feature>
<evidence type="ECO:0008006" key="5">
    <source>
        <dbReference type="Google" id="ProtNLM"/>
    </source>
</evidence>
<keyword evidence="2" id="KW-0472">Membrane</keyword>
<protein>
    <recommendedName>
        <fullName evidence="5">MATE efflux family protein</fullName>
    </recommendedName>
</protein>
<feature type="transmembrane region" description="Helical" evidence="2">
    <location>
        <begin position="159"/>
        <end position="185"/>
    </location>
</feature>
<feature type="transmembrane region" description="Helical" evidence="2">
    <location>
        <begin position="360"/>
        <end position="381"/>
    </location>
</feature>
<dbReference type="NCBIfam" id="TIGR00797">
    <property type="entry name" value="matE"/>
    <property type="match status" value="1"/>
</dbReference>
<reference evidence="3 4" key="1">
    <citation type="journal article" date="2023" name="Commun. Biol.">
        <title>Genome analysis of Parmales, the sister group of diatoms, reveals the evolutionary specialization of diatoms from phago-mixotrophs to photoautotrophs.</title>
        <authorList>
            <person name="Ban H."/>
            <person name="Sato S."/>
            <person name="Yoshikawa S."/>
            <person name="Yamada K."/>
            <person name="Nakamura Y."/>
            <person name="Ichinomiya M."/>
            <person name="Sato N."/>
            <person name="Blanc-Mathieu R."/>
            <person name="Endo H."/>
            <person name="Kuwata A."/>
            <person name="Ogata H."/>
        </authorList>
    </citation>
    <scope>NUCLEOTIDE SEQUENCE [LARGE SCALE GENOMIC DNA]</scope>
</reference>
<evidence type="ECO:0000256" key="1">
    <source>
        <dbReference type="ARBA" id="ARBA00010199"/>
    </source>
</evidence>
<feature type="transmembrane region" description="Helical" evidence="2">
    <location>
        <begin position="290"/>
        <end position="312"/>
    </location>
</feature>